<gene>
    <name evidence="2" type="ORF">GGI25_000104</name>
</gene>
<name>A0A9W8GFM0_9FUNG</name>
<dbReference type="AlphaFoldDB" id="A0A9W8GFM0"/>
<accession>A0A9W8GFM0</accession>
<reference evidence="2" key="1">
    <citation type="submission" date="2022-07" db="EMBL/GenBank/DDBJ databases">
        <title>Phylogenomic reconstructions and comparative analyses of Kickxellomycotina fungi.</title>
        <authorList>
            <person name="Reynolds N.K."/>
            <person name="Stajich J.E."/>
            <person name="Barry K."/>
            <person name="Grigoriev I.V."/>
            <person name="Crous P."/>
            <person name="Smith M.E."/>
        </authorList>
    </citation>
    <scope>NUCLEOTIDE SEQUENCE</scope>
    <source>
        <strain evidence="2">NRRL 3115</strain>
    </source>
</reference>
<dbReference type="EMBL" id="JANBTW010000001">
    <property type="protein sequence ID" value="KAJ2681149.1"/>
    <property type="molecule type" value="Genomic_DNA"/>
</dbReference>
<protein>
    <submittedName>
        <fullName evidence="2">Uncharacterized protein</fullName>
    </submittedName>
</protein>
<dbReference type="Proteomes" id="UP001151518">
    <property type="component" value="Unassembled WGS sequence"/>
</dbReference>
<proteinExistence type="predicted"/>
<evidence type="ECO:0000256" key="1">
    <source>
        <dbReference type="SAM" id="MobiDB-lite"/>
    </source>
</evidence>
<sequence>MQTTLQRPSHQQHSQLLSSSLSGRHQTGSMAAASGHCSAGTSSGFQRLMVAEDSDDIDDILYSLWPTGATLMSGHRDNNRFDYKNNGTPNSLTASAFLQDNPVMQHRESADGTCFGCPRSRPPPPQSIPQFIQSLTPSGSPQYLNSGQRTPPEDVCARMSLPAVMLQSHQPVPPLYALASSPKQAAPILLHNQQHQKKQSEAMPHYTRANGGPLARSISSSIQIGDPEWRVDSPQSAVHASSMYMRSTIYNGHGKLPSPVSPTAPALVIQQDYHATQQTYPQDDVALMQLQRERAGAPMRPQPTTLGIGRGANVVRTSRSASMLGLMPRNGSGKPAASSSMRMLTPEERAARLHTVSGLAARAVARRCLSGQLPALDADVMLRQAGAAIGSMPGAEAAAAAAAKMHARKLTFADVARGTQEQEYHNGQLSQD</sequence>
<comment type="caution">
    <text evidence="2">The sequence shown here is derived from an EMBL/GenBank/DDBJ whole genome shotgun (WGS) entry which is preliminary data.</text>
</comment>
<evidence type="ECO:0000313" key="3">
    <source>
        <dbReference type="Proteomes" id="UP001151518"/>
    </source>
</evidence>
<evidence type="ECO:0000313" key="2">
    <source>
        <dbReference type="EMBL" id="KAJ2681149.1"/>
    </source>
</evidence>
<feature type="region of interest" description="Disordered" evidence="1">
    <location>
        <begin position="1"/>
        <end position="38"/>
    </location>
</feature>
<dbReference type="OrthoDB" id="5590912at2759"/>
<organism evidence="2 3">
    <name type="scientific">Coemansia spiralis</name>
    <dbReference type="NCBI Taxonomy" id="417178"/>
    <lineage>
        <taxon>Eukaryota</taxon>
        <taxon>Fungi</taxon>
        <taxon>Fungi incertae sedis</taxon>
        <taxon>Zoopagomycota</taxon>
        <taxon>Kickxellomycotina</taxon>
        <taxon>Kickxellomycetes</taxon>
        <taxon>Kickxellales</taxon>
        <taxon>Kickxellaceae</taxon>
        <taxon>Coemansia</taxon>
    </lineage>
</organism>
<feature type="compositionally biased region" description="Low complexity" evidence="1">
    <location>
        <begin position="9"/>
        <end position="22"/>
    </location>
</feature>